<dbReference type="PRINTS" id="PR01021">
    <property type="entry name" value="OMPADOMAIN"/>
</dbReference>
<dbReference type="InterPro" id="IPR006664">
    <property type="entry name" value="OMP_bac"/>
</dbReference>
<proteinExistence type="predicted"/>
<dbReference type="InterPro" id="IPR011042">
    <property type="entry name" value="6-blade_b-propeller_TolB-like"/>
</dbReference>
<keyword evidence="4" id="KW-0802">TPR repeat</keyword>
<dbReference type="SUPFAM" id="SSF82171">
    <property type="entry name" value="DPP6 N-terminal domain-like"/>
    <property type="match status" value="1"/>
</dbReference>
<dbReference type="AlphaFoldDB" id="A0AAE3SFN6"/>
<name>A0AAE3SFN6_9BACT</name>
<evidence type="ECO:0000313" key="9">
    <source>
        <dbReference type="Proteomes" id="UP001209229"/>
    </source>
</evidence>
<organism evidence="8 9">
    <name type="scientific">Plebeiibacterium sediminum</name>
    <dbReference type="NCBI Taxonomy" id="2992112"/>
    <lineage>
        <taxon>Bacteria</taxon>
        <taxon>Pseudomonadati</taxon>
        <taxon>Bacteroidota</taxon>
        <taxon>Bacteroidia</taxon>
        <taxon>Marinilabiliales</taxon>
        <taxon>Marinilabiliaceae</taxon>
        <taxon>Plebeiibacterium</taxon>
    </lineage>
</organism>
<evidence type="ECO:0000313" key="8">
    <source>
        <dbReference type="EMBL" id="MCW3787633.1"/>
    </source>
</evidence>
<dbReference type="InterPro" id="IPR011659">
    <property type="entry name" value="WD40"/>
</dbReference>
<dbReference type="PROSITE" id="PS50005">
    <property type="entry name" value="TPR"/>
    <property type="match status" value="1"/>
</dbReference>
<feature type="domain" description="OmpA-like" evidence="7">
    <location>
        <begin position="547"/>
        <end position="660"/>
    </location>
</feature>
<dbReference type="Pfam" id="PF07676">
    <property type="entry name" value="PD40"/>
    <property type="match status" value="5"/>
</dbReference>
<evidence type="ECO:0000259" key="7">
    <source>
        <dbReference type="PROSITE" id="PS51123"/>
    </source>
</evidence>
<dbReference type="GO" id="GO:0009279">
    <property type="term" value="C:cell outer membrane"/>
    <property type="evidence" value="ECO:0007669"/>
    <property type="project" value="UniProtKB-SubCell"/>
</dbReference>
<dbReference type="PANTHER" id="PTHR30329">
    <property type="entry name" value="STATOR ELEMENT OF FLAGELLAR MOTOR COMPLEX"/>
    <property type="match status" value="1"/>
</dbReference>
<dbReference type="Gene3D" id="1.25.40.10">
    <property type="entry name" value="Tetratricopeptide repeat domain"/>
    <property type="match status" value="1"/>
</dbReference>
<sequence length="660" mass="75118">MKHTYRTTLYLSVFFLILFHVSGYAQKLTTKSKKAATFYKEGEHFFSMDQFERAKMPLNQAIEKDPDFLEAYLLLSEVYYAQEDYQNQANLLETVISKDSTFYVFSYYSLGIANFHLDQFDEALKWFNKYYTKTSNVKSKEKVDNWIKKTLFVKVAKENPRNIEAVNLGDNINTVNNEYWPSITADDQTLVYTVLVPREQALVNKPFVPSMANYYHEDFYKAVKDNSGEWTKGKALTAPINTDSNEGAQTLSADGNWMFFTACGRSDTRGSCDIYFSYRTEYGWSTPKNIDPPVNSLYWESQPSFSSDGRTLYFSSNRGGGKGGNDIWKAVLIGYQSDGTPFFGKPENLGDHVNTPFNEVSPFIHPDNHTLYFSSNGWPGMGEMDIFLSRKDENNQFEKPENLGYPINSTGDDVGLIVTADGQKAYFSSERFGSSFGGKDLYSFNMPPEIRPQPVSYVRGRVFDNDTKEKLEASFELKDIHTKQMVVRASSTGFSGEFLICLPAGKSYALNVSKEGYLFYSDHFDMEKETSSVDPMVMDVYLKKIKVGQQIVLKNIFYETDSYVLKDASEVELEKIVSFLNINSTVKAKIIGYTDNVGSKDYNINLSNKRAEQVYNYLIEAGIDKTRLSHQGKGMADPVATNDTEEGRAKNRRTEMKIVE</sequence>
<comment type="subcellular location">
    <subcellularLocation>
        <location evidence="1">Cell outer membrane</location>
    </subcellularLocation>
</comment>
<feature type="region of interest" description="Disordered" evidence="6">
    <location>
        <begin position="630"/>
        <end position="660"/>
    </location>
</feature>
<dbReference type="InterPro" id="IPR036737">
    <property type="entry name" value="OmpA-like_sf"/>
</dbReference>
<evidence type="ECO:0000256" key="3">
    <source>
        <dbReference type="ARBA" id="ARBA00023237"/>
    </source>
</evidence>
<dbReference type="Pfam" id="PF13432">
    <property type="entry name" value="TPR_16"/>
    <property type="match status" value="1"/>
</dbReference>
<dbReference type="InterPro" id="IPR019734">
    <property type="entry name" value="TPR_rpt"/>
</dbReference>
<dbReference type="PROSITE" id="PS51123">
    <property type="entry name" value="OMPA_2"/>
    <property type="match status" value="1"/>
</dbReference>
<reference evidence="8" key="1">
    <citation type="submission" date="2022-10" db="EMBL/GenBank/DDBJ databases">
        <authorList>
            <person name="Yu W.X."/>
        </authorList>
    </citation>
    <scope>NUCLEOTIDE SEQUENCE</scope>
    <source>
        <strain evidence="8">AAT</strain>
    </source>
</reference>
<dbReference type="SMART" id="SM00028">
    <property type="entry name" value="TPR"/>
    <property type="match status" value="3"/>
</dbReference>
<dbReference type="SUPFAM" id="SSF48452">
    <property type="entry name" value="TPR-like"/>
    <property type="match status" value="1"/>
</dbReference>
<evidence type="ECO:0000256" key="2">
    <source>
        <dbReference type="ARBA" id="ARBA00023136"/>
    </source>
</evidence>
<dbReference type="InterPro" id="IPR011990">
    <property type="entry name" value="TPR-like_helical_dom_sf"/>
</dbReference>
<gene>
    <name evidence="8" type="ORF">OM075_14250</name>
</gene>
<dbReference type="Proteomes" id="UP001209229">
    <property type="component" value="Unassembled WGS sequence"/>
</dbReference>
<protein>
    <submittedName>
        <fullName evidence="8">OmpA family protein</fullName>
    </submittedName>
</protein>
<feature type="repeat" description="TPR" evidence="4">
    <location>
        <begin position="35"/>
        <end position="68"/>
    </location>
</feature>
<dbReference type="InterPro" id="IPR006665">
    <property type="entry name" value="OmpA-like"/>
</dbReference>
<feature type="compositionally biased region" description="Basic and acidic residues" evidence="6">
    <location>
        <begin position="645"/>
        <end position="660"/>
    </location>
</feature>
<dbReference type="RefSeq" id="WP_301191198.1">
    <property type="nucleotide sequence ID" value="NZ_JAPDPJ010000033.1"/>
</dbReference>
<evidence type="ECO:0000256" key="5">
    <source>
        <dbReference type="PROSITE-ProRule" id="PRU00473"/>
    </source>
</evidence>
<evidence type="ECO:0000256" key="6">
    <source>
        <dbReference type="SAM" id="MobiDB-lite"/>
    </source>
</evidence>
<comment type="caution">
    <text evidence="8">The sequence shown here is derived from an EMBL/GenBank/DDBJ whole genome shotgun (WGS) entry which is preliminary data.</text>
</comment>
<evidence type="ECO:0000256" key="4">
    <source>
        <dbReference type="PROSITE-ProRule" id="PRU00339"/>
    </source>
</evidence>
<dbReference type="SUPFAM" id="SSF103088">
    <property type="entry name" value="OmpA-like"/>
    <property type="match status" value="1"/>
</dbReference>
<accession>A0AAE3SFN6</accession>
<dbReference type="CDD" id="cd07185">
    <property type="entry name" value="OmpA_C-like"/>
    <property type="match status" value="1"/>
</dbReference>
<evidence type="ECO:0000256" key="1">
    <source>
        <dbReference type="ARBA" id="ARBA00004442"/>
    </source>
</evidence>
<keyword evidence="3" id="KW-0998">Cell outer membrane</keyword>
<dbReference type="Gene3D" id="3.30.1330.60">
    <property type="entry name" value="OmpA-like domain"/>
    <property type="match status" value="1"/>
</dbReference>
<keyword evidence="9" id="KW-1185">Reference proteome</keyword>
<dbReference type="Gene3D" id="2.120.10.30">
    <property type="entry name" value="TolB, C-terminal domain"/>
    <property type="match status" value="1"/>
</dbReference>
<dbReference type="EMBL" id="JAPDPJ010000033">
    <property type="protein sequence ID" value="MCW3787633.1"/>
    <property type="molecule type" value="Genomic_DNA"/>
</dbReference>
<dbReference type="InterPro" id="IPR050330">
    <property type="entry name" value="Bact_OuterMem_StrucFunc"/>
</dbReference>
<keyword evidence="2 5" id="KW-0472">Membrane</keyword>
<dbReference type="PANTHER" id="PTHR30329:SF21">
    <property type="entry name" value="LIPOPROTEIN YIAD-RELATED"/>
    <property type="match status" value="1"/>
</dbReference>
<dbReference type="Pfam" id="PF00691">
    <property type="entry name" value="OmpA"/>
    <property type="match status" value="1"/>
</dbReference>